<evidence type="ECO:0000256" key="8">
    <source>
        <dbReference type="ARBA" id="ARBA00023065"/>
    </source>
</evidence>
<evidence type="ECO:0000256" key="7">
    <source>
        <dbReference type="ARBA" id="ARBA00022989"/>
    </source>
</evidence>
<keyword evidence="5 15" id="KW-0812">Transmembrane</keyword>
<comment type="similarity">
    <text evidence="1 15 16">Belongs to the ATPase B chain family.</text>
</comment>
<protein>
    <recommendedName>
        <fullName evidence="15">ATP synthase subunit b</fullName>
    </recommendedName>
    <alternativeName>
        <fullName evidence="15">ATP synthase F(0) sector subunit b</fullName>
    </alternativeName>
    <alternativeName>
        <fullName evidence="15">ATPase subunit I</fullName>
    </alternativeName>
    <alternativeName>
        <fullName evidence="15">F-type ATPase subunit b</fullName>
        <shortName evidence="15">F-ATPase subunit b</shortName>
    </alternativeName>
</protein>
<keyword evidence="19" id="KW-1185">Reference proteome</keyword>
<dbReference type="Gene3D" id="6.10.250.1580">
    <property type="match status" value="1"/>
</dbReference>
<evidence type="ECO:0000256" key="15">
    <source>
        <dbReference type="HAMAP-Rule" id="MF_01398"/>
    </source>
</evidence>
<evidence type="ECO:0000256" key="5">
    <source>
        <dbReference type="ARBA" id="ARBA00022692"/>
    </source>
</evidence>
<dbReference type="RefSeq" id="WP_263051873.1">
    <property type="nucleotide sequence ID" value="NZ_CP106735.1"/>
</dbReference>
<dbReference type="PANTHER" id="PTHR33445">
    <property type="entry name" value="ATP SYNTHASE SUBUNIT B', CHLOROPLASTIC"/>
    <property type="match status" value="1"/>
</dbReference>
<keyword evidence="17" id="KW-0175">Coiled coil</keyword>
<keyword evidence="7 15" id="KW-1133">Transmembrane helix</keyword>
<dbReference type="InterPro" id="IPR028987">
    <property type="entry name" value="ATP_synth_B-like_membr_sf"/>
</dbReference>
<keyword evidence="2 15" id="KW-0813">Transport</keyword>
<proteinExistence type="inferred from homology"/>
<evidence type="ECO:0000256" key="9">
    <source>
        <dbReference type="ARBA" id="ARBA00023136"/>
    </source>
</evidence>
<comment type="subcellular location">
    <subcellularLocation>
        <location evidence="15">Cell membrane</location>
        <topology evidence="15">Single-pass membrane protein</topology>
    </subcellularLocation>
    <subcellularLocation>
        <location evidence="14">Endomembrane system</location>
        <topology evidence="14">Single-pass membrane protein</topology>
    </subcellularLocation>
</comment>
<comment type="function">
    <text evidence="12">Component of the F(0) channel, it forms part of the peripheral stalk, linking F(1) to F(0). The b'-subunit is a diverged and duplicated form of b found in plants and photosynthetic bacteria.</text>
</comment>
<keyword evidence="8 15" id="KW-0406">Ion transport</keyword>
<dbReference type="PANTHER" id="PTHR33445:SF1">
    <property type="entry name" value="ATP SYNTHASE SUBUNIT B"/>
    <property type="match status" value="1"/>
</dbReference>
<gene>
    <name evidence="15 18" type="primary">atpF</name>
    <name evidence="18" type="ORF">N7E81_03385</name>
</gene>
<evidence type="ECO:0000256" key="12">
    <source>
        <dbReference type="ARBA" id="ARBA00025614"/>
    </source>
</evidence>
<evidence type="ECO:0000256" key="3">
    <source>
        <dbReference type="ARBA" id="ARBA00022475"/>
    </source>
</evidence>
<evidence type="ECO:0000256" key="16">
    <source>
        <dbReference type="RuleBase" id="RU003848"/>
    </source>
</evidence>
<evidence type="ECO:0000256" key="6">
    <source>
        <dbReference type="ARBA" id="ARBA00022781"/>
    </source>
</evidence>
<comment type="subunit">
    <text evidence="13">F-type ATPases have 2 components, F(1) - the catalytic core - and F(0) - the membrane proton channel. F(1) has five subunits: alpha(3), beta(3), gamma(1), delta(1), epsilon(1). F(0) has four main subunits: a(1), b(2) and c(10-14). The alpha and beta chains form an alternating ring which encloses part of the gamma chain. F(1) is attached to F(0) by a central stalk formed by the gamma and epsilon chains, while a peripheral stalk is formed by the delta and b chains.</text>
</comment>
<keyword evidence="3 15" id="KW-1003">Cell membrane</keyword>
<accession>A0ABY6D515</accession>
<comment type="function">
    <text evidence="11 15">F(1)F(0) ATP synthase produces ATP from ADP in the presence of a proton or sodium gradient. F-type ATPases consist of two structural domains, F(1) containing the extramembraneous catalytic core and F(0) containing the membrane proton channel, linked together by a central stalk and a peripheral stalk. During catalysis, ATP synthesis in the catalytic domain of F(1) is coupled via a rotary mechanism of the central stalk subunits to proton translocation.</text>
</comment>
<name>A0ABY6D515_9BACT</name>
<dbReference type="NCBIfam" id="TIGR01144">
    <property type="entry name" value="ATP_synt_b"/>
    <property type="match status" value="1"/>
</dbReference>
<keyword evidence="6 15" id="KW-0375">Hydrogen ion transport</keyword>
<evidence type="ECO:0000256" key="1">
    <source>
        <dbReference type="ARBA" id="ARBA00005513"/>
    </source>
</evidence>
<dbReference type="EMBL" id="CP106735">
    <property type="protein sequence ID" value="UXX80143.1"/>
    <property type="molecule type" value="Genomic_DNA"/>
</dbReference>
<evidence type="ECO:0000256" key="17">
    <source>
        <dbReference type="SAM" id="Coils"/>
    </source>
</evidence>
<reference evidence="18" key="1">
    <citation type="submission" date="2022-10" db="EMBL/GenBank/DDBJ databases">
        <title>Comparative genomics and taxonomic characterization of three novel marine species of genus Reichenbachiella exhibiting antioxidant and polysaccharide degradation activities.</title>
        <authorList>
            <person name="Muhammad N."/>
            <person name="Lee Y.-J."/>
            <person name="Ko J."/>
            <person name="Kim S.-G."/>
        </authorList>
    </citation>
    <scope>NUCLEOTIDE SEQUENCE</scope>
    <source>
        <strain evidence="18">Wsw4-B4</strain>
    </source>
</reference>
<sequence length="164" mass="18197">MELVTPGIGLIFWQTVVFLAVFGILAGFVWKPITDALRTRESFIQDSLDAAENAKKKIEELKQDNEYLLQEARIERDKMISDAAVVAAKIKEDAKEETSKITAKMIEEAKAVINTEKNAALADVKNLVANLSLDIAEKVLKNSLADKKAQEALVKDLIKDIKVN</sequence>
<dbReference type="InterPro" id="IPR005864">
    <property type="entry name" value="ATP_synth_F0_bsu_bac"/>
</dbReference>
<dbReference type="CDD" id="cd06503">
    <property type="entry name" value="ATP-synt_Fo_b"/>
    <property type="match status" value="1"/>
</dbReference>
<dbReference type="InterPro" id="IPR050059">
    <property type="entry name" value="ATP_synthase_B_chain"/>
</dbReference>
<organism evidence="18 19">
    <name type="scientific">Reichenbachiella carrageenanivorans</name>
    <dbReference type="NCBI Taxonomy" id="2979869"/>
    <lineage>
        <taxon>Bacteria</taxon>
        <taxon>Pseudomonadati</taxon>
        <taxon>Bacteroidota</taxon>
        <taxon>Cytophagia</taxon>
        <taxon>Cytophagales</taxon>
        <taxon>Reichenbachiellaceae</taxon>
        <taxon>Reichenbachiella</taxon>
    </lineage>
</organism>
<keyword evidence="10 15" id="KW-0066">ATP synthesis</keyword>
<dbReference type="InterPro" id="IPR002146">
    <property type="entry name" value="ATP_synth_b/b'su_bac/chlpt"/>
</dbReference>
<evidence type="ECO:0000256" key="2">
    <source>
        <dbReference type="ARBA" id="ARBA00022448"/>
    </source>
</evidence>
<evidence type="ECO:0000256" key="13">
    <source>
        <dbReference type="ARBA" id="ARBA00026054"/>
    </source>
</evidence>
<keyword evidence="4 15" id="KW-0138">CF(0)</keyword>
<evidence type="ECO:0000313" key="19">
    <source>
        <dbReference type="Proteomes" id="UP001062165"/>
    </source>
</evidence>
<dbReference type="Proteomes" id="UP001062165">
    <property type="component" value="Chromosome"/>
</dbReference>
<evidence type="ECO:0000256" key="4">
    <source>
        <dbReference type="ARBA" id="ARBA00022547"/>
    </source>
</evidence>
<evidence type="ECO:0000313" key="18">
    <source>
        <dbReference type="EMBL" id="UXX80143.1"/>
    </source>
</evidence>
<dbReference type="HAMAP" id="MF_01398">
    <property type="entry name" value="ATP_synth_b_bprime"/>
    <property type="match status" value="1"/>
</dbReference>
<comment type="subunit">
    <text evidence="15">F-type ATPases have 2 components, F(1) - the catalytic core - and F(0) - the membrane proton channel. F(1) has five subunits: alpha(3), beta(3), gamma(1), delta(1), epsilon(1). F(0) has three main subunits: a(1), b(2) and c(10-14). The alpha and beta chains form an alternating ring which encloses part of the gamma chain. F(1) is attached to F(0) by a central stalk formed by the gamma and epsilon chains, while a peripheral stalk is formed by the delta and b chains.</text>
</comment>
<dbReference type="SUPFAM" id="SSF81573">
    <property type="entry name" value="F1F0 ATP synthase subunit B, membrane domain"/>
    <property type="match status" value="1"/>
</dbReference>
<keyword evidence="9 15" id="KW-0472">Membrane</keyword>
<evidence type="ECO:0000256" key="11">
    <source>
        <dbReference type="ARBA" id="ARBA00025198"/>
    </source>
</evidence>
<evidence type="ECO:0000256" key="10">
    <source>
        <dbReference type="ARBA" id="ARBA00023310"/>
    </source>
</evidence>
<dbReference type="Pfam" id="PF00430">
    <property type="entry name" value="ATP-synt_B"/>
    <property type="match status" value="1"/>
</dbReference>
<feature type="transmembrane region" description="Helical" evidence="15">
    <location>
        <begin position="12"/>
        <end position="30"/>
    </location>
</feature>
<evidence type="ECO:0000256" key="14">
    <source>
        <dbReference type="ARBA" id="ARBA00037847"/>
    </source>
</evidence>
<feature type="coiled-coil region" evidence="17">
    <location>
        <begin position="44"/>
        <end position="78"/>
    </location>
</feature>